<comment type="similarity">
    <text evidence="1">Belongs to the DNA polymerase type-Y family.</text>
</comment>
<sequence length="511" mass="55250">MRRAYLHFTRFPVQRKVIEVPELASRPFALVEEVRGQRRVAFASTTALKAGVRPGMTLTAATALEPVLRHFPYRPEDETRALTALGEALMGLAPGFQLRAPDGLWLDAGAAHLVGGEEQLAAQALEVCAEQGYRAHAVVASEAFTSRALARYGTRRVEVVPPGEGARELAPLPLAALEGPEGAAFSALGLSTLGEVAALPVAAVTARGGVAGARAHARCRGEDDTPFVAQVLEEVLEERVVLDWPADSFEPLRFALKTLTDRLGARLAGRRRAAVRLTFTLKLDPTGQARVPLTLARPTSQAKLLLDLARHRLEEQRLENPVAEVSVRVDEHSEDRGQQLALGDAPEGDAALEVVLSRLVTTLGEESLFAAGLETVHRPEAAHGTRAFRPPERKRGLAVDALDAGGSGAAAESDEVQPLSLVGRERPARLLASPAWLDAEVAESGRLLAARLGGKRHRVTALAGPERLGGEWWSDTPYQRDYYRVHFEGLGPAWVFRDARDGRFYLQGLFD</sequence>
<gene>
    <name evidence="5" type="ORF">HG543_40195</name>
</gene>
<dbReference type="PANTHER" id="PTHR35369">
    <property type="entry name" value="BLR3025 PROTEIN-RELATED"/>
    <property type="match status" value="1"/>
</dbReference>
<dbReference type="InterPro" id="IPR043502">
    <property type="entry name" value="DNA/RNA_pol_sf"/>
</dbReference>
<evidence type="ECO:0000313" key="5">
    <source>
        <dbReference type="EMBL" id="NMO21027.1"/>
    </source>
</evidence>
<organism evidence="5 6">
    <name type="scientific">Pyxidicoccus fallax</name>
    <dbReference type="NCBI Taxonomy" id="394095"/>
    <lineage>
        <taxon>Bacteria</taxon>
        <taxon>Pseudomonadati</taxon>
        <taxon>Myxococcota</taxon>
        <taxon>Myxococcia</taxon>
        <taxon>Myxococcales</taxon>
        <taxon>Cystobacterineae</taxon>
        <taxon>Myxococcaceae</taxon>
        <taxon>Pyxidicoccus</taxon>
    </lineage>
</organism>
<dbReference type="PANTHER" id="PTHR35369:SF2">
    <property type="entry name" value="BLR3025 PROTEIN"/>
    <property type="match status" value="1"/>
</dbReference>
<dbReference type="Pfam" id="PF00817">
    <property type="entry name" value="IMS"/>
    <property type="match status" value="1"/>
</dbReference>
<feature type="domain" description="DNA polymerase Y-family little finger" evidence="4">
    <location>
        <begin position="247"/>
        <end position="342"/>
    </location>
</feature>
<dbReference type="CDD" id="cd03468">
    <property type="entry name" value="PolY_like"/>
    <property type="match status" value="1"/>
</dbReference>
<feature type="domain" description="UmuC" evidence="3">
    <location>
        <begin position="8"/>
        <end position="144"/>
    </location>
</feature>
<dbReference type="Gene3D" id="3.30.70.270">
    <property type="match status" value="1"/>
</dbReference>
<evidence type="ECO:0000313" key="6">
    <source>
        <dbReference type="Proteomes" id="UP000518300"/>
    </source>
</evidence>
<evidence type="ECO:0000259" key="3">
    <source>
        <dbReference type="Pfam" id="PF00817"/>
    </source>
</evidence>
<evidence type="ECO:0000256" key="1">
    <source>
        <dbReference type="ARBA" id="ARBA00010945"/>
    </source>
</evidence>
<dbReference type="InterPro" id="IPR043128">
    <property type="entry name" value="Rev_trsase/Diguanyl_cyclase"/>
</dbReference>
<dbReference type="EMBL" id="JABBJJ010000289">
    <property type="protein sequence ID" value="NMO21027.1"/>
    <property type="molecule type" value="Genomic_DNA"/>
</dbReference>
<name>A0A848LST3_9BACT</name>
<evidence type="ECO:0000256" key="2">
    <source>
        <dbReference type="ARBA" id="ARBA00022763"/>
    </source>
</evidence>
<reference evidence="5 6" key="1">
    <citation type="submission" date="2020-04" db="EMBL/GenBank/DDBJ databases">
        <title>Draft genome of Pyxidicoccus fallax type strain.</title>
        <authorList>
            <person name="Whitworth D.E."/>
        </authorList>
    </citation>
    <scope>NUCLEOTIDE SEQUENCE [LARGE SCALE GENOMIC DNA]</scope>
    <source>
        <strain evidence="5 6">DSM 14698</strain>
    </source>
</reference>
<accession>A0A848LST3</accession>
<keyword evidence="6" id="KW-1185">Reference proteome</keyword>
<evidence type="ECO:0000259" key="4">
    <source>
        <dbReference type="Pfam" id="PF11799"/>
    </source>
</evidence>
<dbReference type="Gene3D" id="3.40.1170.60">
    <property type="match status" value="1"/>
</dbReference>
<dbReference type="GO" id="GO:0006281">
    <property type="term" value="P:DNA repair"/>
    <property type="evidence" value="ECO:0007669"/>
    <property type="project" value="InterPro"/>
</dbReference>
<dbReference type="GO" id="GO:0003684">
    <property type="term" value="F:damaged DNA binding"/>
    <property type="evidence" value="ECO:0007669"/>
    <property type="project" value="InterPro"/>
</dbReference>
<dbReference type="AlphaFoldDB" id="A0A848LST3"/>
<dbReference type="InterPro" id="IPR050356">
    <property type="entry name" value="SulA_CellDiv_inhibitor"/>
</dbReference>
<dbReference type="Proteomes" id="UP000518300">
    <property type="component" value="Unassembled WGS sequence"/>
</dbReference>
<protein>
    <submittedName>
        <fullName evidence="5">DNA polymerase Y family protein</fullName>
    </submittedName>
</protein>
<dbReference type="InterPro" id="IPR017961">
    <property type="entry name" value="DNA_pol_Y-fam_little_finger"/>
</dbReference>
<proteinExistence type="inferred from homology"/>
<dbReference type="SUPFAM" id="SSF56672">
    <property type="entry name" value="DNA/RNA polymerases"/>
    <property type="match status" value="1"/>
</dbReference>
<keyword evidence="2" id="KW-0227">DNA damage</keyword>
<dbReference type="InterPro" id="IPR001126">
    <property type="entry name" value="UmuC"/>
</dbReference>
<dbReference type="RefSeq" id="WP_169350228.1">
    <property type="nucleotide sequence ID" value="NZ_JABBJJ010000289.1"/>
</dbReference>
<comment type="caution">
    <text evidence="5">The sequence shown here is derived from an EMBL/GenBank/DDBJ whole genome shotgun (WGS) entry which is preliminary data.</text>
</comment>
<dbReference type="Pfam" id="PF11799">
    <property type="entry name" value="IMS_C"/>
    <property type="match status" value="1"/>
</dbReference>